<comment type="caution">
    <text evidence="1">The sequence shown here is derived from an EMBL/GenBank/DDBJ whole genome shotgun (WGS) entry which is preliminary data.</text>
</comment>
<evidence type="ECO:0000313" key="2">
    <source>
        <dbReference type="Proteomes" id="UP000887159"/>
    </source>
</evidence>
<evidence type="ECO:0000313" key="1">
    <source>
        <dbReference type="EMBL" id="GFY29322.1"/>
    </source>
</evidence>
<protein>
    <submittedName>
        <fullName evidence="1">Uncharacterized protein</fullName>
    </submittedName>
</protein>
<reference evidence="1" key="1">
    <citation type="submission" date="2020-08" db="EMBL/GenBank/DDBJ databases">
        <title>Multicomponent nature underlies the extraordinary mechanical properties of spider dragline silk.</title>
        <authorList>
            <person name="Kono N."/>
            <person name="Nakamura H."/>
            <person name="Mori M."/>
            <person name="Yoshida Y."/>
            <person name="Ohtoshi R."/>
            <person name="Malay A.D."/>
            <person name="Moran D.A.P."/>
            <person name="Tomita M."/>
            <person name="Numata K."/>
            <person name="Arakawa K."/>
        </authorList>
    </citation>
    <scope>NUCLEOTIDE SEQUENCE</scope>
</reference>
<accession>A0A8X6W797</accession>
<dbReference type="AlphaFoldDB" id="A0A8X6W797"/>
<keyword evidence="2" id="KW-1185">Reference proteome</keyword>
<name>A0A8X6W797_TRICX</name>
<dbReference type="Proteomes" id="UP000887159">
    <property type="component" value="Unassembled WGS sequence"/>
</dbReference>
<organism evidence="1 2">
    <name type="scientific">Trichonephila clavipes</name>
    <name type="common">Golden silk orbweaver</name>
    <name type="synonym">Nephila clavipes</name>
    <dbReference type="NCBI Taxonomy" id="2585209"/>
    <lineage>
        <taxon>Eukaryota</taxon>
        <taxon>Metazoa</taxon>
        <taxon>Ecdysozoa</taxon>
        <taxon>Arthropoda</taxon>
        <taxon>Chelicerata</taxon>
        <taxon>Arachnida</taxon>
        <taxon>Araneae</taxon>
        <taxon>Araneomorphae</taxon>
        <taxon>Entelegynae</taxon>
        <taxon>Araneoidea</taxon>
        <taxon>Nephilidae</taxon>
        <taxon>Trichonephila</taxon>
    </lineage>
</organism>
<gene>
    <name evidence="1" type="ORF">TNCV_4724501</name>
</gene>
<sequence>MLLLSAGIYSGIWVRRILIPVSGKSLFYGMADHRVFMLGSRSLLLDKRRQAELRGRDIDISKSLNYFDNFTTLTPPLTSPNEVRDIIKKLQNRKAADPDPIPNIALKYLTLNALTHLTKIYSQCLIKNHFPTLWID</sequence>
<dbReference type="EMBL" id="BMAU01021387">
    <property type="protein sequence ID" value="GFY29322.1"/>
    <property type="molecule type" value="Genomic_DNA"/>
</dbReference>
<proteinExistence type="predicted"/>